<reference evidence="2 3" key="1">
    <citation type="journal article" date="2019" name="Int. J. Syst. Evol. Microbiol.">
        <title>The Global Catalogue of Microorganisms (GCM) 10K type strain sequencing project: providing services to taxonomists for standard genome sequencing and annotation.</title>
        <authorList>
            <consortium name="The Broad Institute Genomics Platform"/>
            <consortium name="The Broad Institute Genome Sequencing Center for Infectious Disease"/>
            <person name="Wu L."/>
            <person name="Ma J."/>
        </authorList>
    </citation>
    <scope>NUCLEOTIDE SEQUENCE [LARGE SCALE GENOMIC DNA]</scope>
    <source>
        <strain evidence="2 3">JCM 3272</strain>
    </source>
</reference>
<evidence type="ECO:0000313" key="2">
    <source>
        <dbReference type="EMBL" id="GAA2347848.1"/>
    </source>
</evidence>
<keyword evidence="3" id="KW-1185">Reference proteome</keyword>
<dbReference type="EMBL" id="BAAARV010000025">
    <property type="protein sequence ID" value="GAA2347848.1"/>
    <property type="molecule type" value="Genomic_DNA"/>
</dbReference>
<dbReference type="Proteomes" id="UP001501444">
    <property type="component" value="Unassembled WGS sequence"/>
</dbReference>
<dbReference type="Gene3D" id="1.10.510.10">
    <property type="entry name" value="Transferase(Phosphotransferase) domain 1"/>
    <property type="match status" value="1"/>
</dbReference>
<protein>
    <recommendedName>
        <fullName evidence="1">Protein kinase domain-containing protein</fullName>
    </recommendedName>
</protein>
<gene>
    <name evidence="2" type="ORF">GCM10010170_035990</name>
</gene>
<evidence type="ECO:0000313" key="3">
    <source>
        <dbReference type="Proteomes" id="UP001501444"/>
    </source>
</evidence>
<comment type="caution">
    <text evidence="2">The sequence shown here is derived from an EMBL/GenBank/DDBJ whole genome shotgun (WGS) entry which is preliminary data.</text>
</comment>
<proteinExistence type="predicted"/>
<dbReference type="InterPro" id="IPR000719">
    <property type="entry name" value="Prot_kinase_dom"/>
</dbReference>
<dbReference type="RefSeq" id="WP_344613545.1">
    <property type="nucleotide sequence ID" value="NZ_BAAARV010000025.1"/>
</dbReference>
<dbReference type="PROSITE" id="PS50011">
    <property type="entry name" value="PROTEIN_KINASE_DOM"/>
    <property type="match status" value="1"/>
</dbReference>
<dbReference type="InterPro" id="IPR011009">
    <property type="entry name" value="Kinase-like_dom_sf"/>
</dbReference>
<name>A0ABN3GB32_9ACTN</name>
<feature type="domain" description="Protein kinase" evidence="1">
    <location>
        <begin position="13"/>
        <end position="295"/>
    </location>
</feature>
<evidence type="ECO:0000259" key="1">
    <source>
        <dbReference type="PROSITE" id="PS50011"/>
    </source>
</evidence>
<dbReference type="SUPFAM" id="SSF56112">
    <property type="entry name" value="Protein kinase-like (PK-like)"/>
    <property type="match status" value="1"/>
</dbReference>
<accession>A0ABN3GB32</accession>
<organism evidence="2 3">
    <name type="scientific">Dactylosporangium salmoneum</name>
    <dbReference type="NCBI Taxonomy" id="53361"/>
    <lineage>
        <taxon>Bacteria</taxon>
        <taxon>Bacillati</taxon>
        <taxon>Actinomycetota</taxon>
        <taxon>Actinomycetes</taxon>
        <taxon>Micromonosporales</taxon>
        <taxon>Micromonosporaceae</taxon>
        <taxon>Dactylosporangium</taxon>
    </lineage>
</organism>
<sequence length="353" mass="37988">MRLYFEPGRPVVLTDPQPIGSGAQGLVVVGAGNPRFCFKVYRTVSGTRDERTAALLRLPPAAWPGTPEHHAAWPLHPLTDDTGHVRAVALRRVEGVSLHALFDPQQRQAALERPNWATLLRVARNLTRLFGRLHRAGVVVGDVSPGNVLVEPDGRVVLIDCDSVQFTDPATGRAFPAEHVTPEYAPGQALAHGDVSHDLFGLAVLICQLLMEGDHPFEGIPREGADRGIEGNIGAGASPLLEPHRFVPVPGRLTAELLPEPVVALARRAFSGDPTARPGTAEWDAALGEAQRELIGCRYDAAHFHRQGLSACVWCHRRHHGLGEHYPAAGGAATAPTAAALARRSRPAARRWA</sequence>